<dbReference type="GO" id="GO:0008106">
    <property type="term" value="F:alcohol dehydrogenase (NADP+) activity"/>
    <property type="evidence" value="ECO:0007669"/>
    <property type="project" value="UniProtKB-EC"/>
</dbReference>
<dbReference type="AlphaFoldDB" id="A0A378TID8"/>
<dbReference type="SMART" id="SM00829">
    <property type="entry name" value="PKS_ER"/>
    <property type="match status" value="1"/>
</dbReference>
<dbReference type="EC" id="1.1.1.2" evidence="5"/>
<dbReference type="Gene3D" id="3.90.180.10">
    <property type="entry name" value="Medium-chain alcohol dehydrogenases, catalytic domain"/>
    <property type="match status" value="1"/>
</dbReference>
<dbReference type="GO" id="GO:0008270">
    <property type="term" value="F:zinc ion binding"/>
    <property type="evidence" value="ECO:0007669"/>
    <property type="project" value="InterPro"/>
</dbReference>
<comment type="cofactor">
    <cofactor evidence="1 8">
        <name>Zn(2+)</name>
        <dbReference type="ChEBI" id="CHEBI:29105"/>
    </cofactor>
</comment>
<dbReference type="SUPFAM" id="SSF51735">
    <property type="entry name" value="NAD(P)-binding Rossmann-fold domains"/>
    <property type="match status" value="1"/>
</dbReference>
<evidence type="ECO:0000313" key="10">
    <source>
        <dbReference type="EMBL" id="STZ60571.1"/>
    </source>
</evidence>
<dbReference type="SUPFAM" id="SSF50129">
    <property type="entry name" value="GroES-like"/>
    <property type="match status" value="1"/>
</dbReference>
<keyword evidence="4 10" id="KW-0560">Oxidoreductase</keyword>
<organism evidence="10 11">
    <name type="scientific">Mycolicibacterium tokaiense</name>
    <dbReference type="NCBI Taxonomy" id="39695"/>
    <lineage>
        <taxon>Bacteria</taxon>
        <taxon>Bacillati</taxon>
        <taxon>Actinomycetota</taxon>
        <taxon>Actinomycetes</taxon>
        <taxon>Mycobacteriales</taxon>
        <taxon>Mycobacteriaceae</taxon>
        <taxon>Mycolicibacterium</taxon>
    </lineage>
</organism>
<proteinExistence type="inferred from homology"/>
<gene>
    <name evidence="10" type="primary">adhC2_2</name>
    <name evidence="10" type="ORF">NCTC10821_04111</name>
</gene>
<evidence type="ECO:0000256" key="7">
    <source>
        <dbReference type="ARBA" id="ARBA00056141"/>
    </source>
</evidence>
<evidence type="ECO:0000256" key="4">
    <source>
        <dbReference type="ARBA" id="ARBA00023002"/>
    </source>
</evidence>
<evidence type="ECO:0000256" key="8">
    <source>
        <dbReference type="RuleBase" id="RU361277"/>
    </source>
</evidence>
<keyword evidence="3 8" id="KW-0862">Zinc</keyword>
<protein>
    <recommendedName>
        <fullName evidence="5">alcohol dehydrogenase (NADP(+))</fullName>
        <ecNumber evidence="5">1.1.1.2</ecNumber>
    </recommendedName>
</protein>
<dbReference type="Pfam" id="PF08240">
    <property type="entry name" value="ADH_N"/>
    <property type="match status" value="1"/>
</dbReference>
<dbReference type="Gene3D" id="3.40.50.720">
    <property type="entry name" value="NAD(P)-binding Rossmann-like Domain"/>
    <property type="match status" value="1"/>
</dbReference>
<dbReference type="InterPro" id="IPR013154">
    <property type="entry name" value="ADH-like_N"/>
</dbReference>
<dbReference type="EMBL" id="UGQT01000001">
    <property type="protein sequence ID" value="STZ60571.1"/>
    <property type="molecule type" value="Genomic_DNA"/>
</dbReference>
<name>A0A378TID8_9MYCO</name>
<evidence type="ECO:0000256" key="1">
    <source>
        <dbReference type="ARBA" id="ARBA00001947"/>
    </source>
</evidence>
<evidence type="ECO:0000259" key="9">
    <source>
        <dbReference type="SMART" id="SM00829"/>
    </source>
</evidence>
<dbReference type="InterPro" id="IPR036291">
    <property type="entry name" value="NAD(P)-bd_dom_sf"/>
</dbReference>
<dbReference type="InterPro" id="IPR047109">
    <property type="entry name" value="CAD-like"/>
</dbReference>
<evidence type="ECO:0000313" key="11">
    <source>
        <dbReference type="Proteomes" id="UP000254978"/>
    </source>
</evidence>
<dbReference type="FunFam" id="3.40.50.720:FF:000022">
    <property type="entry name" value="Cinnamyl alcohol dehydrogenase"/>
    <property type="match status" value="1"/>
</dbReference>
<dbReference type="Proteomes" id="UP000254978">
    <property type="component" value="Unassembled WGS sequence"/>
</dbReference>
<dbReference type="RefSeq" id="WP_115279690.1">
    <property type="nucleotide sequence ID" value="NZ_AP022600.1"/>
</dbReference>
<evidence type="ECO:0000256" key="2">
    <source>
        <dbReference type="ARBA" id="ARBA00022723"/>
    </source>
</evidence>
<evidence type="ECO:0000256" key="5">
    <source>
        <dbReference type="ARBA" id="ARBA00024074"/>
    </source>
</evidence>
<evidence type="ECO:0000256" key="3">
    <source>
        <dbReference type="ARBA" id="ARBA00022833"/>
    </source>
</evidence>
<reference evidence="10 11" key="1">
    <citation type="submission" date="2018-06" db="EMBL/GenBank/DDBJ databases">
        <authorList>
            <consortium name="Pathogen Informatics"/>
            <person name="Doyle S."/>
        </authorList>
    </citation>
    <scope>NUCLEOTIDE SEQUENCE [LARGE SCALE GENOMIC DNA]</scope>
    <source>
        <strain evidence="10 11">NCTC10821</strain>
    </source>
</reference>
<comment type="catalytic activity">
    <reaction evidence="6">
        <text>a primary alcohol + NADP(+) = an aldehyde + NADPH + H(+)</text>
        <dbReference type="Rhea" id="RHEA:15937"/>
        <dbReference type="ChEBI" id="CHEBI:15378"/>
        <dbReference type="ChEBI" id="CHEBI:15734"/>
        <dbReference type="ChEBI" id="CHEBI:17478"/>
        <dbReference type="ChEBI" id="CHEBI:57783"/>
        <dbReference type="ChEBI" id="CHEBI:58349"/>
        <dbReference type="EC" id="1.1.1.2"/>
    </reaction>
</comment>
<accession>A0A378TID8</accession>
<feature type="domain" description="Enoyl reductase (ER)" evidence="9">
    <location>
        <begin position="17"/>
        <end position="337"/>
    </location>
</feature>
<dbReference type="InterPro" id="IPR013149">
    <property type="entry name" value="ADH-like_C"/>
</dbReference>
<dbReference type="InterPro" id="IPR020843">
    <property type="entry name" value="ER"/>
</dbReference>
<sequence>MTASYETVHAHAAVAPGAELTPHEYRPGGLAPLEVEITVTHCGVCATDLRVIDADRTVGTPVVPGHEVAGTVSAVGDLVDPDRVWVGQRVVAGGVSGTCMACEFCLSGRTHLCPRRESMAHRGDRGGFASSVRVSDWRFVYPLPDAIDLAHAGPFLCAGATVFAPFLRHGITASHHVAVAGVGGLGHLAIQFARAWGCEVTAISSSADKAEQARRLGAHHFVESREIATTTNRFDAILSTASGDLPWDDYIAALRPQGVLVLVGAPEQAMCIDGNALLHQEKRISGGVAAARQEVIAMLDFAARTGVRPVIETFPASDINGAIARVRSNAVRFRAVVAM</sequence>
<dbReference type="Pfam" id="PF00107">
    <property type="entry name" value="ADH_zinc_N"/>
    <property type="match status" value="1"/>
</dbReference>
<keyword evidence="11" id="KW-1185">Reference proteome</keyword>
<dbReference type="InterPro" id="IPR002328">
    <property type="entry name" value="ADH_Zn_CS"/>
</dbReference>
<dbReference type="PANTHER" id="PTHR42683">
    <property type="entry name" value="ALDEHYDE REDUCTASE"/>
    <property type="match status" value="1"/>
</dbReference>
<keyword evidence="2 8" id="KW-0479">Metal-binding</keyword>
<evidence type="ECO:0000256" key="6">
    <source>
        <dbReference type="ARBA" id="ARBA00048262"/>
    </source>
</evidence>
<dbReference type="InterPro" id="IPR011032">
    <property type="entry name" value="GroES-like_sf"/>
</dbReference>
<dbReference type="CDD" id="cd05283">
    <property type="entry name" value="CAD1"/>
    <property type="match status" value="1"/>
</dbReference>
<dbReference type="PROSITE" id="PS00059">
    <property type="entry name" value="ADH_ZINC"/>
    <property type="match status" value="1"/>
</dbReference>
<comment type="similarity">
    <text evidence="8">Belongs to the zinc-containing alcohol dehydrogenase family.</text>
</comment>
<dbReference type="OrthoDB" id="3567264at2"/>
<comment type="function">
    <text evidence="7">Prefers aldehydes over alcohols.</text>
</comment>